<proteinExistence type="predicted"/>
<organism evidence="1 2">
    <name type="scientific">Luteipulveratus mongoliensis</name>
    <dbReference type="NCBI Taxonomy" id="571913"/>
    <lineage>
        <taxon>Bacteria</taxon>
        <taxon>Bacillati</taxon>
        <taxon>Actinomycetota</taxon>
        <taxon>Actinomycetes</taxon>
        <taxon>Micrococcales</taxon>
        <taxon>Dermacoccaceae</taxon>
        <taxon>Luteipulveratus</taxon>
    </lineage>
</organism>
<evidence type="ECO:0000313" key="2">
    <source>
        <dbReference type="Proteomes" id="UP000066480"/>
    </source>
</evidence>
<gene>
    <name evidence="1" type="ORF">VV02_02245</name>
</gene>
<accession>A0A0K1JEE2</accession>
<evidence type="ECO:0000313" key="1">
    <source>
        <dbReference type="EMBL" id="AKU14963.1"/>
    </source>
</evidence>
<dbReference type="OrthoDB" id="4909190at2"/>
<reference evidence="1 2" key="1">
    <citation type="submission" date="2015-03" db="EMBL/GenBank/DDBJ databases">
        <title>Luteipulveratus halotolerans sp. nov., a novel actinobacterium (Dermacoccaceae) from Sarawak, Malaysia.</title>
        <authorList>
            <person name="Juboi H."/>
            <person name="Basik A."/>
            <person name="Shamsul S.S."/>
            <person name="Arnold P."/>
            <person name="Schmitt E.K."/>
            <person name="Sanglier J.-J."/>
            <person name="Yeo T."/>
        </authorList>
    </citation>
    <scope>NUCLEOTIDE SEQUENCE [LARGE SCALE GENOMIC DNA]</scope>
    <source>
        <strain evidence="1 2">MN07-A0370</strain>
    </source>
</reference>
<dbReference type="STRING" id="571913.VV02_02245"/>
<protein>
    <submittedName>
        <fullName evidence="1">Uncharacterized protein</fullName>
    </submittedName>
</protein>
<dbReference type="Proteomes" id="UP000066480">
    <property type="component" value="Chromosome"/>
</dbReference>
<sequence length="329" mass="34493">MTDKAQLIHWATGWVPDHTADRTAVTLVVDPDDVAAVLAGSLGHGRTVFAPSGAQLAGPSLDGRLAEPGDEACLDGTTYIEVQAYAMAAFLAVPGPTLLRVHDADDLRSFIADADAAERDGTFAEHLLNPLFELADQNALGLHSPHGGPTHRLYVEGGQVSTSPGGAVLGTVDDTLEQVELRWQDAGAYEALSRRLTPGALAGELAERPWMDRYLRAVRLLRYVAAMGLEATAVSGFGDGRAKDLAPGSIISVTCTDRVLAHDPLTGRTFTVNAETAGVLEALTSAPSAEDLEDVLPSALITGGLELLEHHRLVPFADARAAQLVGSAA</sequence>
<dbReference type="InterPro" id="IPR049693">
    <property type="entry name" value="Daptide_RRE"/>
</dbReference>
<dbReference type="NCBIfam" id="NF041823">
    <property type="entry name" value="daptide_RRE"/>
    <property type="match status" value="1"/>
</dbReference>
<dbReference type="KEGG" id="lmoi:VV02_02245"/>
<name>A0A0K1JEE2_9MICO</name>
<dbReference type="EMBL" id="CP011112">
    <property type="protein sequence ID" value="AKU14963.1"/>
    <property type="molecule type" value="Genomic_DNA"/>
</dbReference>
<keyword evidence="2" id="KW-1185">Reference proteome</keyword>
<dbReference type="RefSeq" id="WP_052589526.1">
    <property type="nucleotide sequence ID" value="NZ_CP011112.1"/>
</dbReference>
<dbReference type="AlphaFoldDB" id="A0A0K1JEE2"/>